<reference evidence="8" key="1">
    <citation type="submission" date="2020-02" db="EMBL/GenBank/DDBJ databases">
        <authorList>
            <person name="Meier V. D."/>
        </authorList>
    </citation>
    <scope>NUCLEOTIDE SEQUENCE</scope>
    <source>
        <strain evidence="8">AVDCRST_MAG13</strain>
    </source>
</reference>
<accession>A0A6J4SJK0</accession>
<dbReference type="Pfam" id="PF04879">
    <property type="entry name" value="Molybdop_Fe4S4"/>
    <property type="match status" value="1"/>
</dbReference>
<dbReference type="InterPro" id="IPR006656">
    <property type="entry name" value="Mopterin_OxRdtase"/>
</dbReference>
<dbReference type="SUPFAM" id="SSF53706">
    <property type="entry name" value="Formate dehydrogenase/DMSO reductase, domains 1-3"/>
    <property type="match status" value="1"/>
</dbReference>
<dbReference type="PROSITE" id="PS51669">
    <property type="entry name" value="4FE4S_MOW_BIS_MGD"/>
    <property type="match status" value="1"/>
</dbReference>
<keyword evidence="3 8" id="KW-0560">Oxidoreductase</keyword>
<dbReference type="GO" id="GO:0043546">
    <property type="term" value="F:molybdopterin cofactor binding"/>
    <property type="evidence" value="ECO:0007669"/>
    <property type="project" value="InterPro"/>
</dbReference>
<dbReference type="SMART" id="SM00926">
    <property type="entry name" value="Molybdop_Fe4S4"/>
    <property type="match status" value="1"/>
</dbReference>
<dbReference type="InterPro" id="IPR009010">
    <property type="entry name" value="Asp_de-COase-like_dom_sf"/>
</dbReference>
<dbReference type="GO" id="GO:0016491">
    <property type="term" value="F:oxidoreductase activity"/>
    <property type="evidence" value="ECO:0007669"/>
    <property type="project" value="UniProtKB-KW"/>
</dbReference>
<keyword evidence="4" id="KW-0408">Iron</keyword>
<evidence type="ECO:0000256" key="4">
    <source>
        <dbReference type="ARBA" id="ARBA00023004"/>
    </source>
</evidence>
<evidence type="ECO:0000256" key="2">
    <source>
        <dbReference type="ARBA" id="ARBA00022723"/>
    </source>
</evidence>
<dbReference type="CDD" id="cd02782">
    <property type="entry name" value="MopB_CT_1"/>
    <property type="match status" value="1"/>
</dbReference>
<dbReference type="InterPro" id="IPR050123">
    <property type="entry name" value="Prok_molybdopt-oxidoreductase"/>
</dbReference>
<dbReference type="Pfam" id="PF01568">
    <property type="entry name" value="Molydop_binding"/>
    <property type="match status" value="1"/>
</dbReference>
<feature type="domain" description="4Fe-4S Mo/W bis-MGD-type" evidence="7">
    <location>
        <begin position="1"/>
        <end position="59"/>
    </location>
</feature>
<gene>
    <name evidence="8" type="ORF">AVDCRST_MAG13-1865</name>
</gene>
<dbReference type="Gene3D" id="2.40.40.20">
    <property type="match status" value="1"/>
</dbReference>
<dbReference type="Gene3D" id="3.40.228.10">
    <property type="entry name" value="Dimethylsulfoxide Reductase, domain 2"/>
    <property type="match status" value="1"/>
</dbReference>
<dbReference type="EC" id="1.2.1.2" evidence="8"/>
<feature type="region of interest" description="Disordered" evidence="6">
    <location>
        <begin position="328"/>
        <end position="353"/>
    </location>
</feature>
<keyword evidence="1" id="KW-0004">4Fe-4S</keyword>
<evidence type="ECO:0000256" key="6">
    <source>
        <dbReference type="SAM" id="MobiDB-lite"/>
    </source>
</evidence>
<keyword evidence="5" id="KW-0411">Iron-sulfur</keyword>
<dbReference type="EMBL" id="CADCVO010000292">
    <property type="protein sequence ID" value="CAA9493431.1"/>
    <property type="molecule type" value="Genomic_DNA"/>
</dbReference>
<dbReference type="SUPFAM" id="SSF50692">
    <property type="entry name" value="ADC-like"/>
    <property type="match status" value="1"/>
</dbReference>
<dbReference type="InterPro" id="IPR006963">
    <property type="entry name" value="Mopterin_OxRdtase_4Fe-4S_dom"/>
</dbReference>
<proteinExistence type="predicted"/>
<name>A0A6J4SJK0_9ACTN</name>
<dbReference type="AlphaFoldDB" id="A0A6J4SJK0"/>
<sequence>MRTAFRTCPLCEATCGLAVTVDDASGRVTKVRGDADDVFSRGFLCPKGVALADLHHDPDRLRTPLVRGADGELRPAGWDEAFAAVADGLGRVQAAGGRDAVAAYLGNPSAHGIAPLVYGRVLLKALGTRNVFSASTVDQYPKQLASGLMFGTASSVPVPDLDRTDFLLVLGANPMASNGSLMTAPNVRGRLRAIRARGGKVVVVDPRRTRTAAEADEHLAIRPGTDALLLFALVHVVLAEGRGPGLDPELFAGLDEVRELSAAFTPEAVAGPTGLDPAAIRRLARELAAAPSAAVYGRIGTTTQAFGTTASWLVDVLNAVTGNLDRPGGAMWTTPAAGNATTKGEPGRGRGVRTGRWASRVRGLDEIFGELPAAALAEEIETPGPGQVRALITIAGNPVLSTPASERLAAALAGLEFMVSVDLYVNETTRHADVVLPVPSPLERAHFDLALYTFAVRDVANWSEAVLPVPDGMLDEWEVLLRLTGAATGQGPEVDVAGLDAFVARGLCEREAPGLDPDAVLAQLAPRVGPARVVDLLLRTGPHGAGFPELGAPGPGTLSLAALEAAPHGIDLGPLRPRLPELLRTPSGRVELAPPALVADVERLQAALDAPAPELVLVGRRHLRSNNSWMHNLPSLVSGPARCTLQIHPDDAARLGVADGEPARVSSRTGAIEAPVEITADVRPGVVSLPHGWGHDLPGVRLGVAGAHAGVNANVLTDEEVLEPLSGTAILNGIPVEVAPAGSRG</sequence>
<evidence type="ECO:0000313" key="8">
    <source>
        <dbReference type="EMBL" id="CAA9493431.1"/>
    </source>
</evidence>
<dbReference type="InterPro" id="IPR006657">
    <property type="entry name" value="MoPterin_dinucl-bd_dom"/>
</dbReference>
<dbReference type="GO" id="GO:0016020">
    <property type="term" value="C:membrane"/>
    <property type="evidence" value="ECO:0007669"/>
    <property type="project" value="TreeGrafter"/>
</dbReference>
<dbReference type="PANTHER" id="PTHR43105:SF9">
    <property type="entry name" value="NADPH-FE(3+) OXIDOREDUCTASE SUBUNIT ALPHA"/>
    <property type="match status" value="1"/>
</dbReference>
<evidence type="ECO:0000256" key="3">
    <source>
        <dbReference type="ARBA" id="ARBA00023002"/>
    </source>
</evidence>
<evidence type="ECO:0000256" key="5">
    <source>
        <dbReference type="ARBA" id="ARBA00023014"/>
    </source>
</evidence>
<dbReference type="GO" id="GO:0051539">
    <property type="term" value="F:4 iron, 4 sulfur cluster binding"/>
    <property type="evidence" value="ECO:0007669"/>
    <property type="project" value="UniProtKB-KW"/>
</dbReference>
<organism evidence="8">
    <name type="scientific">uncultured Solirubrobacteraceae bacterium</name>
    <dbReference type="NCBI Taxonomy" id="1162706"/>
    <lineage>
        <taxon>Bacteria</taxon>
        <taxon>Bacillati</taxon>
        <taxon>Actinomycetota</taxon>
        <taxon>Thermoleophilia</taxon>
        <taxon>Solirubrobacterales</taxon>
        <taxon>Solirubrobacteraceae</taxon>
        <taxon>environmental samples</taxon>
    </lineage>
</organism>
<keyword evidence="2" id="KW-0479">Metal-binding</keyword>
<evidence type="ECO:0000256" key="1">
    <source>
        <dbReference type="ARBA" id="ARBA00022485"/>
    </source>
</evidence>
<protein>
    <submittedName>
        <fullName evidence="8">Formate dehydrogenase-O, major subunit</fullName>
        <ecNumber evidence="8">1.2.1.2</ecNumber>
    </submittedName>
</protein>
<evidence type="ECO:0000259" key="7">
    <source>
        <dbReference type="PROSITE" id="PS51669"/>
    </source>
</evidence>
<dbReference type="GO" id="GO:0046872">
    <property type="term" value="F:metal ion binding"/>
    <property type="evidence" value="ECO:0007669"/>
    <property type="project" value="UniProtKB-KW"/>
</dbReference>
<dbReference type="Gene3D" id="3.40.50.740">
    <property type="match status" value="1"/>
</dbReference>
<dbReference type="PANTHER" id="PTHR43105">
    <property type="entry name" value="RESPIRATORY NITRATE REDUCTASE"/>
    <property type="match status" value="1"/>
</dbReference>
<dbReference type="Gene3D" id="2.20.25.90">
    <property type="entry name" value="ADC-like domains"/>
    <property type="match status" value="1"/>
</dbReference>
<dbReference type="Pfam" id="PF00384">
    <property type="entry name" value="Molybdopterin"/>
    <property type="match status" value="1"/>
</dbReference>